<proteinExistence type="predicted"/>
<dbReference type="Proteomes" id="UP001565447">
    <property type="component" value="Unassembled WGS sequence"/>
</dbReference>
<evidence type="ECO:0000313" key="1">
    <source>
        <dbReference type="EMBL" id="MEY9816330.1"/>
    </source>
</evidence>
<sequence length="58" mass="6485">MTLAVFGLNKEYTVALVGFTGTFLGAVVAFLGIRWQVNRQEREKQIDHATPKSAARLY</sequence>
<protein>
    <submittedName>
        <fullName evidence="1">Uncharacterized protein</fullName>
    </submittedName>
</protein>
<name>A0ACC6UY00_STRAO</name>
<gene>
    <name evidence="1" type="ORF">RKD21_006587</name>
</gene>
<organism evidence="1 2">
    <name type="scientific">Streptomyces albogriseolus</name>
    <dbReference type="NCBI Taxonomy" id="1887"/>
    <lineage>
        <taxon>Bacteria</taxon>
        <taxon>Bacillati</taxon>
        <taxon>Actinomycetota</taxon>
        <taxon>Actinomycetes</taxon>
        <taxon>Kitasatosporales</taxon>
        <taxon>Streptomycetaceae</taxon>
        <taxon>Streptomyces</taxon>
        <taxon>Streptomyces albogriseolus group</taxon>
    </lineage>
</organism>
<evidence type="ECO:0000313" key="2">
    <source>
        <dbReference type="Proteomes" id="UP001565447"/>
    </source>
</evidence>
<accession>A0ACC6UY00</accession>
<dbReference type="EMBL" id="JBGCBD010000002">
    <property type="protein sequence ID" value="MEY9816330.1"/>
    <property type="molecule type" value="Genomic_DNA"/>
</dbReference>
<reference evidence="1" key="1">
    <citation type="submission" date="2024-07" db="EMBL/GenBank/DDBJ databases">
        <title>Genome sequencing of plant associated microbes to promote plant fitness in Sorghum bicolor and Oryza sativa.</title>
        <authorList>
            <person name="Coleman-Derr D."/>
        </authorList>
    </citation>
    <scope>NUCLEOTIDE SEQUENCE</scope>
    <source>
        <strain evidence="1">SAI-173</strain>
    </source>
</reference>
<comment type="caution">
    <text evidence="1">The sequence shown here is derived from an EMBL/GenBank/DDBJ whole genome shotgun (WGS) entry which is preliminary data.</text>
</comment>
<keyword evidence="2" id="KW-1185">Reference proteome</keyword>